<feature type="region of interest" description="Disordered" evidence="1">
    <location>
        <begin position="128"/>
        <end position="218"/>
    </location>
</feature>
<sequence length="361" mass="40507">MYKASGPESPTTSSCSSHLLIDCTVSQLTSGDAKLKAIINMSYSRKRFPLDTSQEQMQYPDRIERWLEKLESRGSETDENEGHRITQDEIRVLEPTTPIRQISARLTRDEVSPTDTTFSESSIFDRPLRKGLFSSPTPRYETRDDDSDTTSIGSDDWELATKTGRPAERPVPPNFSLPPSVPSPSLDFSVSISDADTGEPTTVLGPKAPSPLSTQEPNEPRPVWITSCLQCILAGLPCSRTYPSCNRCKRNDCADECLLHRRCFVSESLDLTEVGRCKIPILLKVKGEKDETWKRKAELAEDLCKEWVAEQEKRNWVLPDIDSPRGGWRSRQGKVKKEMMLHPGEGIGRLSFCKLIVDSDA</sequence>
<reference evidence="2" key="1">
    <citation type="submission" date="2020-01" db="EMBL/GenBank/DDBJ databases">
        <authorList>
            <person name="Feng Z.H.Z."/>
        </authorList>
    </citation>
    <scope>NUCLEOTIDE SEQUENCE</scope>
    <source>
        <strain evidence="2">CBS107.38</strain>
    </source>
</reference>
<reference evidence="2" key="2">
    <citation type="submission" date="2020-08" db="EMBL/GenBank/DDBJ databases">
        <title>Draft Genome Sequence of Cumin Blight Pathogen Alternaria burnsii.</title>
        <authorList>
            <person name="Feng Z."/>
        </authorList>
    </citation>
    <scope>NUCLEOTIDE SEQUENCE</scope>
    <source>
        <strain evidence="2">CBS107.38</strain>
    </source>
</reference>
<comment type="caution">
    <text evidence="2">The sequence shown here is derived from an EMBL/GenBank/DDBJ whole genome shotgun (WGS) entry which is preliminary data.</text>
</comment>
<name>A0A8H7AYL7_9PLEO</name>
<dbReference type="AlphaFoldDB" id="A0A8H7AYL7"/>
<accession>A0A8H7AYL7</accession>
<evidence type="ECO:0000313" key="3">
    <source>
        <dbReference type="Proteomes" id="UP000596902"/>
    </source>
</evidence>
<dbReference type="RefSeq" id="XP_038781808.1">
    <property type="nucleotide sequence ID" value="XM_038935558.1"/>
</dbReference>
<gene>
    <name evidence="2" type="ORF">GT037_010511</name>
</gene>
<feature type="compositionally biased region" description="Pro residues" evidence="1">
    <location>
        <begin position="169"/>
        <end position="182"/>
    </location>
</feature>
<dbReference type="GeneID" id="62208736"/>
<dbReference type="Proteomes" id="UP000596902">
    <property type="component" value="Unassembled WGS sequence"/>
</dbReference>
<proteinExistence type="predicted"/>
<keyword evidence="3" id="KW-1185">Reference proteome</keyword>
<protein>
    <submittedName>
        <fullName evidence="2">Uncharacterized protein</fullName>
    </submittedName>
</protein>
<evidence type="ECO:0000313" key="2">
    <source>
        <dbReference type="EMBL" id="KAF7671436.1"/>
    </source>
</evidence>
<dbReference type="EMBL" id="JAAABM010000022">
    <property type="protein sequence ID" value="KAF7671436.1"/>
    <property type="molecule type" value="Genomic_DNA"/>
</dbReference>
<evidence type="ECO:0000256" key="1">
    <source>
        <dbReference type="SAM" id="MobiDB-lite"/>
    </source>
</evidence>
<organism evidence="2 3">
    <name type="scientific">Alternaria burnsii</name>
    <dbReference type="NCBI Taxonomy" id="1187904"/>
    <lineage>
        <taxon>Eukaryota</taxon>
        <taxon>Fungi</taxon>
        <taxon>Dikarya</taxon>
        <taxon>Ascomycota</taxon>
        <taxon>Pezizomycotina</taxon>
        <taxon>Dothideomycetes</taxon>
        <taxon>Pleosporomycetidae</taxon>
        <taxon>Pleosporales</taxon>
        <taxon>Pleosporineae</taxon>
        <taxon>Pleosporaceae</taxon>
        <taxon>Alternaria</taxon>
        <taxon>Alternaria sect. Alternaria</taxon>
    </lineage>
</organism>